<feature type="domain" description="Peptidase S1" evidence="4">
    <location>
        <begin position="951"/>
        <end position="1198"/>
    </location>
</feature>
<dbReference type="OMA" id="ECASHMG"/>
<dbReference type="STRING" id="43151.W5JHQ6"/>
<keyword evidence="3" id="KW-0378">Hydrolase</keyword>
<evidence type="ECO:0000313" key="5">
    <source>
        <dbReference type="EMBL" id="ETN62425.1"/>
    </source>
</evidence>
<dbReference type="VEuPathDB" id="VectorBase:ADAR2_000965"/>
<dbReference type="PROSITE" id="PS00134">
    <property type="entry name" value="TRYPSIN_HIS"/>
    <property type="match status" value="2"/>
</dbReference>
<evidence type="ECO:0000256" key="3">
    <source>
        <dbReference type="RuleBase" id="RU363034"/>
    </source>
</evidence>
<dbReference type="EnsemblMetazoa" id="ADAC005878-RA">
    <property type="protein sequence ID" value="ADAC005878-PA"/>
    <property type="gene ID" value="ADAC005878"/>
</dbReference>
<dbReference type="InterPro" id="IPR001254">
    <property type="entry name" value="Trypsin_dom"/>
</dbReference>
<keyword evidence="3" id="KW-0645">Protease</keyword>
<dbReference type="HOGENOM" id="CLU_237834_0_0_1"/>
<sequence>MAVSERLLPVLIGILVAQKCNGDLDPVSSTLEEGLAANVLMPNERESLDDCHLRFYHRGERGIVGPAFARPAFLTEFAHIAAIGWTRPDGQIDWSCGGSLIWNNFILTAAHCASNDDNIAPDVARMGDLNLFSAEDDAHAQQLKIVNIIRHPLHGFSAKYYDIALMQLERNVTVHETVAPSCLWLDEEVRFRELESAGWGQTGFAEDRTPILLKVTLTPLGNEACSEHYTSSNVRGLRNGLSQHQLCAGDAKMDTCLGDSGGPLHVRLQHNFKVTPFLVGVTSFGKPCGQSHPGVYTRVSSFRRWIIETLQSNGAPEATDEQFEPYACALRYVHIRQLAVSRVVANESGVFETFDHTREYITHDFVREAVELRWRNVSGAPRNCMGVIIDHDTIVTLGDCASHHGVPPKQVIHRIRTGYVADAFDERAYEVKQVVIHPNHTIGSYYDNIAVVKIAGEFGILPACIWNALRLPNREMEITTVGRRDLTEYQYESVTEYDASQVRLVPRVFGFENDNCRLADQYRRNLSHGLQDEHLCFGNDPFLVPQTCDLTNGGPLQRSLFRLGRHFKHVYGLSLFGRDCGYGEPAVAVRLHPHLAWLESVLLPRRRNQTDEADAKMLDSIVFIDSELELLDRCDFHDGSAGLCVPAERCRGVYDRMQRNEPFIFCTNASIICCAPRNVLDDSDLRYGVREIEDCPTNYGELRDHLATLPTEERPKTHIAEIGWFDRKTAKGSILCFGYLITTSAVLTTAECVTIRNLEPNIVRLGAIFGQFEDSVKISTIDEIIAHPRYEERTKANNIALLKLTDYMRPTKAVFPGCLWTNGTHTPLESSFFSKGRLSRSGVFPWTAGTEPGISLTPTDASQVLERIVHPQYEADCERALGSPLSDGQMCMIATDETVCGNSGDPVFWSEKTEDGSASVEYLVGLYSHANCTQGIPDCHMRYWKSGFRGLVAPAYGQPALLREFAHIAAIGWTRSDGKIDWNCGGSLIWENFILTAAHCAIDDEEIQPDVARFGDLNIYSDEDDDYAQQLRIVEVIRHPQHRFSGKYYDVALMRLERNITVHETVAPACLWLDDEVRFPKLLSAGWGRTGFAEDKTKILLKVSLTPLTNAECSRFYTTAERGLRNGLHDHHLCAGDELMDTCPGDSGGPLHVKLLHNAKISPFLVGVTSFGKPCGQSNPGVYARVSQFGGWIMETLQKHDRLITPDKFEPWSCALRYVHVREYEEDVVVSRSRNFETYNSDNAHLEAGDSLQRVRIQWPDRLKPRRTNCSGVLFEPDAVITLAECASHMGATPGRVTLSNGNYVEVKETIIHPNYLGSIEPYYNNIALLKLKSKVSSITPLCGWYRDELPDPKFEVLGVGRADLTPYNRDEVVKELDPRQISLNPRATYKSNNECQLAPQYRSKLSRGLQQEHLCFQNVPFVVPGTCQQQFGGPVERELWRFERYFNYFYGINLLGRDCGFGEPALAVRLNGHKAWLESLLLPKKVATSELSAGSQPSDSVIFIHPDLSLSDRCSYTDGTVGTCVAQNDCPNIRQRMQANKPVTLCSSGSVVCCPLRDIRSAPSAIEREFNECEQRYQHLRKQRQQRWEGFQPVRRRLSHVAEVGWQGINEISFLCIGYLISLRAVVAAASCLLSNEYEPSVVRLGGMWAHDKPDIAIIRIANQEIHPKFNQTTYLHNIALLTLATPVTPTVTMFPGCVWQNRTHTPVEMVVPANGIFEPIHPMYRSDCDERYVRPFVNQEQICMVPGVTGPGTFCYAPGSPIVWQKMAEKNLFTEYLVNIYSHGNCNSTTLRIVHRISMYIDWFKEVLG</sequence>
<dbReference type="FunFam" id="2.40.10.10:FF:000068">
    <property type="entry name" value="transmembrane protease serine 2"/>
    <property type="match status" value="2"/>
</dbReference>
<dbReference type="InterPro" id="IPR051333">
    <property type="entry name" value="CLIP_Serine_Protease"/>
</dbReference>
<reference evidence="5" key="3">
    <citation type="journal article" date="2013" name="Nucleic Acids Res.">
        <title>The genome of Anopheles darlingi, the main neotropical malaria vector.</title>
        <authorList>
            <person name="Marinotti O."/>
            <person name="Cerqueira G.C."/>
            <person name="de Almeida L.G."/>
            <person name="Ferro M.I."/>
            <person name="Loreto E.L."/>
            <person name="Zaha A."/>
            <person name="Teixeira S.M."/>
            <person name="Wespiser A.R."/>
            <person name="Almeida E Silva A."/>
            <person name="Schlindwein A.D."/>
            <person name="Pacheco A.C."/>
            <person name="Silva A.L."/>
            <person name="Graveley B.R."/>
            <person name="Walenz B.P."/>
            <person name="Lima Bde A."/>
            <person name="Ribeiro C.A."/>
            <person name="Nunes-Silva C.G."/>
            <person name="de Carvalho C.R."/>
            <person name="Soares C.M."/>
            <person name="de Menezes C.B."/>
            <person name="Matiolli C."/>
            <person name="Caffrey D."/>
            <person name="Araujo D.A."/>
            <person name="de Oliveira D.M."/>
            <person name="Golenbock D."/>
            <person name="Grisard E.C."/>
            <person name="Fantinatti-Garboggini F."/>
            <person name="de Carvalho F.M."/>
            <person name="Barcellos F.G."/>
            <person name="Prosdocimi F."/>
            <person name="May G."/>
            <person name="Azevedo Junior G.M."/>
            <person name="Guimaraes G.M."/>
            <person name="Goldman G.H."/>
            <person name="Padilha I.Q."/>
            <person name="Batista Jda S."/>
            <person name="Ferro J.A."/>
            <person name="Ribeiro J.M."/>
            <person name="Fietto J.L."/>
            <person name="Dabbas K.M."/>
            <person name="Cerdeira L."/>
            <person name="Agnez-Lima L.F."/>
            <person name="Brocchi M."/>
            <person name="de Carvalho M.O."/>
            <person name="Teixeira Mde M."/>
            <person name="Diniz Maia Mde M."/>
            <person name="Goldman M.H."/>
            <person name="Cruz Schneider M.P."/>
            <person name="Felipe M.S."/>
            <person name="Hungria M."/>
            <person name="Nicolas M.F."/>
            <person name="Pereira M."/>
            <person name="Montes M.A."/>
            <person name="Cantao M.E."/>
            <person name="Vincentz M."/>
            <person name="Rafael M.S."/>
            <person name="Silverman N."/>
            <person name="Stoco P.H."/>
            <person name="Souza R.C."/>
            <person name="Vicentini R."/>
            <person name="Gazzinelli R.T."/>
            <person name="Neves Rde O."/>
            <person name="Silva R."/>
            <person name="Astolfi-Filho S."/>
            <person name="Maciel T.E."/>
            <person name="Urmenyi T.P."/>
            <person name="Tadei W.P."/>
            <person name="Camargo E.P."/>
            <person name="de Vasconcelos A.T."/>
        </authorList>
    </citation>
    <scope>NUCLEOTIDE SEQUENCE</scope>
</reference>
<reference evidence="6" key="4">
    <citation type="submission" date="2015-06" db="UniProtKB">
        <authorList>
            <consortium name="EnsemblMetazoa"/>
        </authorList>
    </citation>
    <scope>IDENTIFICATION</scope>
</reference>
<feature type="domain" description="Peptidase S1" evidence="4">
    <location>
        <begin position="63"/>
        <end position="311"/>
    </location>
</feature>
<feature type="domain" description="Peptidase S1" evidence="4">
    <location>
        <begin position="706"/>
        <end position="934"/>
    </location>
</feature>
<dbReference type="Gene3D" id="2.40.10.10">
    <property type="entry name" value="Trypsin-like serine proteases"/>
    <property type="match status" value="6"/>
</dbReference>
<dbReference type="InterPro" id="IPR009003">
    <property type="entry name" value="Peptidase_S1_PA"/>
</dbReference>
<dbReference type="MEROPS" id="S01.200"/>
<dbReference type="PANTHER" id="PTHR24260">
    <property type="match status" value="1"/>
</dbReference>
<proteinExistence type="inferred from homology"/>
<dbReference type="VEuPathDB" id="VectorBase:ADAR2_003800"/>
<keyword evidence="1" id="KW-1015">Disulfide bond</keyword>
<dbReference type="VEuPathDB" id="VectorBase:ADAC005878"/>
<dbReference type="PRINTS" id="PR00722">
    <property type="entry name" value="CHYMOTRYPSIN"/>
</dbReference>
<feature type="domain" description="Peptidase S1" evidence="4">
    <location>
        <begin position="1607"/>
        <end position="1811"/>
    </location>
</feature>
<dbReference type="eggNOG" id="KOG3627">
    <property type="taxonomic scope" value="Eukaryota"/>
</dbReference>
<name>W5JHQ6_ANODA</name>
<dbReference type="Pfam" id="PF00089">
    <property type="entry name" value="Trypsin"/>
    <property type="match status" value="6"/>
</dbReference>
<dbReference type="InterPro" id="IPR001314">
    <property type="entry name" value="Peptidase_S1A"/>
</dbReference>
<keyword evidence="7" id="KW-1185">Reference proteome</keyword>
<gene>
    <name evidence="5" type="ORF">AND_005878</name>
</gene>
<dbReference type="GO" id="GO:0006508">
    <property type="term" value="P:proteolysis"/>
    <property type="evidence" value="ECO:0007669"/>
    <property type="project" value="UniProtKB-KW"/>
</dbReference>
<dbReference type="Proteomes" id="UP000000673">
    <property type="component" value="Unassembled WGS sequence"/>
</dbReference>
<keyword evidence="3" id="KW-0720">Serine protease</keyword>
<reference evidence="5" key="2">
    <citation type="submission" date="2010-05" db="EMBL/GenBank/DDBJ databases">
        <authorList>
            <person name="Almeida L.G."/>
            <person name="Nicolas M.F."/>
            <person name="Souza R.C."/>
            <person name="Vasconcelos A.T.R."/>
        </authorList>
    </citation>
    <scope>NUCLEOTIDE SEQUENCE</scope>
</reference>
<feature type="domain" description="Peptidase S1" evidence="4">
    <location>
        <begin position="311"/>
        <end position="603"/>
    </location>
</feature>
<comment type="similarity">
    <text evidence="2">Belongs to the peptidase S1 family. CLIP subfamily.</text>
</comment>
<dbReference type="EMBL" id="ADMH02001479">
    <property type="protein sequence ID" value="ETN62425.1"/>
    <property type="molecule type" value="Genomic_DNA"/>
</dbReference>
<evidence type="ECO:0000256" key="1">
    <source>
        <dbReference type="ARBA" id="ARBA00023157"/>
    </source>
</evidence>
<dbReference type="PANTHER" id="PTHR24260:SF147">
    <property type="entry name" value="EG:BACR7A4.3 PROTEIN-RELATED"/>
    <property type="match status" value="1"/>
</dbReference>
<dbReference type="GO" id="GO:0004252">
    <property type="term" value="F:serine-type endopeptidase activity"/>
    <property type="evidence" value="ECO:0007669"/>
    <property type="project" value="InterPro"/>
</dbReference>
<evidence type="ECO:0000259" key="4">
    <source>
        <dbReference type="PROSITE" id="PS50240"/>
    </source>
</evidence>
<evidence type="ECO:0000256" key="2">
    <source>
        <dbReference type="ARBA" id="ARBA00024195"/>
    </source>
</evidence>
<dbReference type="InterPro" id="IPR018114">
    <property type="entry name" value="TRYPSIN_HIS"/>
</dbReference>
<organism evidence="5">
    <name type="scientific">Anopheles darlingi</name>
    <name type="common">Mosquito</name>
    <dbReference type="NCBI Taxonomy" id="43151"/>
    <lineage>
        <taxon>Eukaryota</taxon>
        <taxon>Metazoa</taxon>
        <taxon>Ecdysozoa</taxon>
        <taxon>Arthropoda</taxon>
        <taxon>Hexapoda</taxon>
        <taxon>Insecta</taxon>
        <taxon>Pterygota</taxon>
        <taxon>Neoptera</taxon>
        <taxon>Endopterygota</taxon>
        <taxon>Diptera</taxon>
        <taxon>Nematocera</taxon>
        <taxon>Culicoidea</taxon>
        <taxon>Culicidae</taxon>
        <taxon>Anophelinae</taxon>
        <taxon>Anopheles</taxon>
    </lineage>
</organism>
<accession>W5JHQ6</accession>
<dbReference type="InterPro" id="IPR033116">
    <property type="entry name" value="TRYPSIN_SER"/>
</dbReference>
<feature type="domain" description="Peptidase S1" evidence="4">
    <location>
        <begin position="1188"/>
        <end position="1483"/>
    </location>
</feature>
<dbReference type="CDD" id="cd00190">
    <property type="entry name" value="Tryp_SPc"/>
    <property type="match status" value="2"/>
</dbReference>
<dbReference type="PROSITE" id="PS50240">
    <property type="entry name" value="TRYPSIN_DOM"/>
    <property type="match status" value="6"/>
</dbReference>
<dbReference type="InterPro" id="IPR043504">
    <property type="entry name" value="Peptidase_S1_PA_chymotrypsin"/>
</dbReference>
<dbReference type="PROSITE" id="PS00135">
    <property type="entry name" value="TRYPSIN_SER"/>
    <property type="match status" value="2"/>
</dbReference>
<evidence type="ECO:0000313" key="7">
    <source>
        <dbReference type="Proteomes" id="UP000000673"/>
    </source>
</evidence>
<dbReference type="SMART" id="SM00020">
    <property type="entry name" value="Tryp_SPc"/>
    <property type="match status" value="2"/>
</dbReference>
<protein>
    <recommendedName>
        <fullName evidence="4">Peptidase S1 domain-containing protein</fullName>
    </recommendedName>
</protein>
<evidence type="ECO:0000313" key="6">
    <source>
        <dbReference type="EnsemblMetazoa" id="ADAC005878-PA"/>
    </source>
</evidence>
<dbReference type="VEuPathDB" id="VectorBase:ADAR2_004157"/>
<dbReference type="SUPFAM" id="SSF50494">
    <property type="entry name" value="Trypsin-like serine proteases"/>
    <property type="match status" value="6"/>
</dbReference>
<reference evidence="5 7" key="1">
    <citation type="journal article" date="2010" name="BMC Genomics">
        <title>Combination of measures distinguishes pre-miRNAs from other stem-loops in the genome of the newly sequenced Anopheles darlingi.</title>
        <authorList>
            <person name="Mendes N.D."/>
            <person name="Freitas A.T."/>
            <person name="Vasconcelos A.T."/>
            <person name="Sagot M.F."/>
        </authorList>
    </citation>
    <scope>NUCLEOTIDE SEQUENCE</scope>
</reference>